<dbReference type="PIRSF" id="PIRSF000862">
    <property type="entry name" value="Steryl_ester_lip"/>
    <property type="match status" value="1"/>
</dbReference>
<evidence type="ECO:0000313" key="11">
    <source>
        <dbReference type="Proteomes" id="UP000801492"/>
    </source>
</evidence>
<dbReference type="Proteomes" id="UP000801492">
    <property type="component" value="Unassembled WGS sequence"/>
</dbReference>
<feature type="active site" description="Charge relay system" evidence="8">
    <location>
        <position position="396"/>
    </location>
</feature>
<sequence length="420" mass="48301">MSSQNSTILLHNFVDFGLSLDDCPAFNFKSAIKTAEAFYAGLPKNILDQASMSVPEIIKAHGYPCETHTVITSDDYILTMHRIPYGKIERTHRPIVYLQHGLLSSSADWIIPGPRKALGYILADAGYDVWLPNVRGNTYSRKHRTLNEDIEEFWDFSWHEIALYDVTAMIDYALKETKQEKLFYVGHSQGTTVFYVMCSERPEYNEKIRAHFSLAPIAYMNHLASPLLRLYVTTSPLEKEMETFARAFGSQEFLPNTRFLARVGKDLCGDDNVTQVLCTNALFAMCGFNQKQMNATLLPIIMKHTPTGSSIVLFMHYIQEIRSGDFRQWDYGPTMNEKYYNSTTPPAYQLHKITVPVYLIYSKYDWISAEEDVLRLYEGLRNAQAKRLIENSKFNHIDYLYAVDAPKLIYANLLILMNQH</sequence>
<evidence type="ECO:0000256" key="1">
    <source>
        <dbReference type="ARBA" id="ARBA00010701"/>
    </source>
</evidence>
<comment type="similarity">
    <text evidence="1 7">Belongs to the AB hydrolase superfamily. Lipase family.</text>
</comment>
<keyword evidence="4 7" id="KW-0442">Lipid degradation</keyword>
<evidence type="ECO:0000313" key="10">
    <source>
        <dbReference type="EMBL" id="KAF2901551.1"/>
    </source>
</evidence>
<dbReference type="PANTHER" id="PTHR11005">
    <property type="entry name" value="LYSOSOMAL ACID LIPASE-RELATED"/>
    <property type="match status" value="1"/>
</dbReference>
<dbReference type="GO" id="GO:0016788">
    <property type="term" value="F:hydrolase activity, acting on ester bonds"/>
    <property type="evidence" value="ECO:0007669"/>
    <property type="project" value="InterPro"/>
</dbReference>
<accession>A0A8K0DDX6</accession>
<feature type="active site" description="Nucleophile" evidence="8">
    <location>
        <position position="188"/>
    </location>
</feature>
<evidence type="ECO:0000256" key="3">
    <source>
        <dbReference type="ARBA" id="ARBA00022801"/>
    </source>
</evidence>
<dbReference type="Pfam" id="PF04083">
    <property type="entry name" value="Abhydro_lipase"/>
    <property type="match status" value="1"/>
</dbReference>
<keyword evidence="11" id="KW-1185">Reference proteome</keyword>
<dbReference type="InterPro" id="IPR029058">
    <property type="entry name" value="AB_hydrolase_fold"/>
</dbReference>
<dbReference type="InterPro" id="IPR006693">
    <property type="entry name" value="AB_hydrolase_lipase"/>
</dbReference>
<dbReference type="InterPro" id="IPR025483">
    <property type="entry name" value="Lipase_euk"/>
</dbReference>
<gene>
    <name evidence="10" type="ORF">ILUMI_04629</name>
</gene>
<dbReference type="FunFam" id="3.40.50.1820:FF:000021">
    <property type="entry name" value="Lipase"/>
    <property type="match status" value="1"/>
</dbReference>
<reference evidence="10" key="1">
    <citation type="submission" date="2019-08" db="EMBL/GenBank/DDBJ databases">
        <title>The genome of the North American firefly Photinus pyralis.</title>
        <authorList>
            <consortium name="Photinus pyralis genome working group"/>
            <person name="Fallon T.R."/>
            <person name="Sander Lower S.E."/>
            <person name="Weng J.-K."/>
        </authorList>
    </citation>
    <scope>NUCLEOTIDE SEQUENCE</scope>
    <source>
        <strain evidence="10">TRF0915ILg1</strain>
        <tissue evidence="10">Whole body</tissue>
    </source>
</reference>
<evidence type="ECO:0000256" key="2">
    <source>
        <dbReference type="ARBA" id="ARBA00022729"/>
    </source>
</evidence>
<evidence type="ECO:0000256" key="6">
    <source>
        <dbReference type="ARBA" id="ARBA00023180"/>
    </source>
</evidence>
<organism evidence="10 11">
    <name type="scientific">Ignelater luminosus</name>
    <name type="common">Cucubano</name>
    <name type="synonym">Pyrophorus luminosus</name>
    <dbReference type="NCBI Taxonomy" id="2038154"/>
    <lineage>
        <taxon>Eukaryota</taxon>
        <taxon>Metazoa</taxon>
        <taxon>Ecdysozoa</taxon>
        <taxon>Arthropoda</taxon>
        <taxon>Hexapoda</taxon>
        <taxon>Insecta</taxon>
        <taxon>Pterygota</taxon>
        <taxon>Neoptera</taxon>
        <taxon>Endopterygota</taxon>
        <taxon>Coleoptera</taxon>
        <taxon>Polyphaga</taxon>
        <taxon>Elateriformia</taxon>
        <taxon>Elateroidea</taxon>
        <taxon>Elateridae</taxon>
        <taxon>Agrypninae</taxon>
        <taxon>Pyrophorini</taxon>
        <taxon>Ignelater</taxon>
    </lineage>
</organism>
<proteinExistence type="inferred from homology"/>
<comment type="caution">
    <text evidence="10">The sequence shown here is derived from an EMBL/GenBank/DDBJ whole genome shotgun (WGS) entry which is preliminary data.</text>
</comment>
<protein>
    <recommendedName>
        <fullName evidence="7">Lipase</fullName>
    </recommendedName>
</protein>
<dbReference type="OrthoDB" id="9974421at2759"/>
<evidence type="ECO:0000256" key="8">
    <source>
        <dbReference type="PIRSR" id="PIRSR000862-1"/>
    </source>
</evidence>
<dbReference type="AlphaFoldDB" id="A0A8K0DDX6"/>
<keyword evidence="2" id="KW-0732">Signal</keyword>
<name>A0A8K0DDX6_IGNLU</name>
<evidence type="ECO:0000256" key="5">
    <source>
        <dbReference type="ARBA" id="ARBA00023098"/>
    </source>
</evidence>
<feature type="domain" description="Partial AB-hydrolase lipase" evidence="9">
    <location>
        <begin position="54"/>
        <end position="111"/>
    </location>
</feature>
<keyword evidence="6" id="KW-0325">Glycoprotein</keyword>
<dbReference type="EMBL" id="VTPC01001554">
    <property type="protein sequence ID" value="KAF2901551.1"/>
    <property type="molecule type" value="Genomic_DNA"/>
</dbReference>
<dbReference type="SUPFAM" id="SSF53474">
    <property type="entry name" value="alpha/beta-Hydrolases"/>
    <property type="match status" value="1"/>
</dbReference>
<keyword evidence="5" id="KW-0443">Lipid metabolism</keyword>
<feature type="active site" description="Charge relay system" evidence="8">
    <location>
        <position position="365"/>
    </location>
</feature>
<evidence type="ECO:0000256" key="4">
    <source>
        <dbReference type="ARBA" id="ARBA00022963"/>
    </source>
</evidence>
<evidence type="ECO:0000256" key="7">
    <source>
        <dbReference type="PIRNR" id="PIRNR000862"/>
    </source>
</evidence>
<evidence type="ECO:0000259" key="9">
    <source>
        <dbReference type="Pfam" id="PF04083"/>
    </source>
</evidence>
<dbReference type="GO" id="GO:0016042">
    <property type="term" value="P:lipid catabolic process"/>
    <property type="evidence" value="ECO:0007669"/>
    <property type="project" value="UniProtKB-KW"/>
</dbReference>
<keyword evidence="3 7" id="KW-0378">Hydrolase</keyword>
<dbReference type="Gene3D" id="3.40.50.1820">
    <property type="entry name" value="alpha/beta hydrolase"/>
    <property type="match status" value="1"/>
</dbReference>